<accession>A0A6B3R1X1</accession>
<name>A0A6B3R1X1_9FLAO</name>
<reference evidence="1 2" key="1">
    <citation type="submission" date="2020-02" db="EMBL/GenBank/DDBJ databases">
        <title>Flavobacteriaceae Psychroflexus bacterium YR1-1, complete genome.</title>
        <authorList>
            <person name="Li Y."/>
            <person name="Wu S."/>
        </authorList>
    </citation>
    <scope>NUCLEOTIDE SEQUENCE [LARGE SCALE GENOMIC DNA]</scope>
    <source>
        <strain evidence="1 2">YR1-1</strain>
    </source>
</reference>
<evidence type="ECO:0000313" key="2">
    <source>
        <dbReference type="Proteomes" id="UP000478505"/>
    </source>
</evidence>
<dbReference type="InterPro" id="IPR036709">
    <property type="entry name" value="Autotransporte_beta_dom_sf"/>
</dbReference>
<keyword evidence="2" id="KW-1185">Reference proteome</keyword>
<dbReference type="EMBL" id="JAAIKD010000005">
    <property type="protein sequence ID" value="NEV94619.1"/>
    <property type="molecule type" value="Genomic_DNA"/>
</dbReference>
<protein>
    <submittedName>
        <fullName evidence="1">PorT family protein</fullName>
    </submittedName>
</protein>
<evidence type="ECO:0000313" key="1">
    <source>
        <dbReference type="EMBL" id="NEV94619.1"/>
    </source>
</evidence>
<dbReference type="RefSeq" id="WP_164005328.1">
    <property type="nucleotide sequence ID" value="NZ_JAAIKD010000005.1"/>
</dbReference>
<dbReference type="Proteomes" id="UP000478505">
    <property type="component" value="Unassembled WGS sequence"/>
</dbReference>
<organism evidence="1 2">
    <name type="scientific">Psychroflexus aurantiacus</name>
    <dbReference type="NCBI Taxonomy" id="2709310"/>
    <lineage>
        <taxon>Bacteria</taxon>
        <taxon>Pseudomonadati</taxon>
        <taxon>Bacteroidota</taxon>
        <taxon>Flavobacteriia</taxon>
        <taxon>Flavobacteriales</taxon>
        <taxon>Flavobacteriaceae</taxon>
        <taxon>Psychroflexus</taxon>
    </lineage>
</organism>
<comment type="caution">
    <text evidence="1">The sequence shown here is derived from an EMBL/GenBank/DDBJ whole genome shotgun (WGS) entry which is preliminary data.</text>
</comment>
<gene>
    <name evidence="1" type="ORF">G3567_10735</name>
</gene>
<dbReference type="AlphaFoldDB" id="A0A6B3R1X1"/>
<dbReference type="SUPFAM" id="SSF103515">
    <property type="entry name" value="Autotransporter"/>
    <property type="match status" value="1"/>
</dbReference>
<proteinExistence type="predicted"/>
<sequence length="395" mass="46235">MIKHVFSVLILVIGFNGYSQISFEEAYFISNSDERKEGLIRNVDWNNNPTQFSFKSAENAKEVIMTLESAKEFGIYDKSKYVRRQVDMDRSGRTLNALSEEKKPVFQKEQHYLKVLVEGKASLYAYTDGNILRFFFNTGDSPVEQLVYKKYRSSKTEIAENERFKQQLWNALKCEGITKNEVEKTDYRSKDLIDLFVKYNACEGSDYVNFENKQKQNLFHLTLRPGLNSTSLRVNNTQSNSLNADFDNSINFRVGIEAEYIMPFNKNKWSVIVEPTYQYFKSDYSRSDRTVLKKSIDYTSIELPVGIRHYLFLDETSKLFINGSFVTDFSSKASIFNKFTEIKTGFNLAFGLGYKHDDKYSLEFRYFSSRELFHNYKFYNSDYKTMSVIVGYTLF</sequence>